<dbReference type="Pfam" id="PF00498">
    <property type="entry name" value="FHA"/>
    <property type="match status" value="1"/>
</dbReference>
<dbReference type="PROSITE" id="PS50006">
    <property type="entry name" value="FHA_DOMAIN"/>
    <property type="match status" value="1"/>
</dbReference>
<dbReference type="InterPro" id="IPR026870">
    <property type="entry name" value="Zinc_ribbon_dom"/>
</dbReference>
<dbReference type="RefSeq" id="WP_075073853.1">
    <property type="nucleotide sequence ID" value="NZ_DF967972.1"/>
</dbReference>
<dbReference type="Proteomes" id="UP000055060">
    <property type="component" value="Unassembled WGS sequence"/>
</dbReference>
<dbReference type="Pfam" id="PF13240">
    <property type="entry name" value="Zn_Ribbon_1"/>
    <property type="match status" value="1"/>
</dbReference>
<dbReference type="SUPFAM" id="SSF49879">
    <property type="entry name" value="SMAD/FHA domain"/>
    <property type="match status" value="1"/>
</dbReference>
<dbReference type="InterPro" id="IPR008984">
    <property type="entry name" value="SMAD_FHA_dom_sf"/>
</dbReference>
<proteinExistence type="predicted"/>
<keyword evidence="3" id="KW-1185">Reference proteome</keyword>
<evidence type="ECO:0000259" key="1">
    <source>
        <dbReference type="PROSITE" id="PS50006"/>
    </source>
</evidence>
<dbReference type="AlphaFoldDB" id="A0A0S7BK73"/>
<dbReference type="SMART" id="SM00240">
    <property type="entry name" value="FHA"/>
    <property type="match status" value="1"/>
</dbReference>
<reference evidence="2" key="1">
    <citation type="submission" date="2015-07" db="EMBL/GenBank/DDBJ databases">
        <title>Draft Genome Sequences of Anaerolinea thermolimosa IMO-1, Bellilinea caldifistulae GOMI-1, Leptolinea tardivitalis YMTK-2, Levilinea saccharolytica KIBI-1,Longilinea arvoryzae KOME-1, Previously Described as Members of the Anaerolineaceae (Chloroflexi).</title>
        <authorList>
            <person name="Sekiguchi Y."/>
            <person name="Ohashi A."/>
            <person name="Matsuura N."/>
            <person name="Tourlousse M.D."/>
        </authorList>
    </citation>
    <scope>NUCLEOTIDE SEQUENCE [LARGE SCALE GENOMIC DNA]</scope>
    <source>
        <strain evidence="2">KOME-1</strain>
    </source>
</reference>
<dbReference type="EMBL" id="DF967972">
    <property type="protein sequence ID" value="GAP14610.1"/>
    <property type="molecule type" value="Genomic_DNA"/>
</dbReference>
<evidence type="ECO:0000313" key="3">
    <source>
        <dbReference type="Proteomes" id="UP000055060"/>
    </source>
</evidence>
<protein>
    <submittedName>
        <fullName evidence="2">Protein containg FOG: FHA domain</fullName>
    </submittedName>
</protein>
<dbReference type="PANTHER" id="PTHR23308">
    <property type="entry name" value="NUCLEAR INHIBITOR OF PROTEIN PHOSPHATASE-1"/>
    <property type="match status" value="1"/>
</dbReference>
<accession>A0A0S7BK73</accession>
<dbReference type="InterPro" id="IPR050923">
    <property type="entry name" value="Cell_Proc_Reg/RNA_Proc"/>
</dbReference>
<dbReference type="Gene3D" id="2.60.200.20">
    <property type="match status" value="1"/>
</dbReference>
<sequence length="174" mass="18987">MILCPNCHVQNLPGALFCSECGTQLVFTDVLKTHAFKRNPSDALDPNILQAEPGTEEAPQAMEIYDASLSLHLVECGQVLHLAGRNEFTFGRVTEGQPILPDVDLSPYEAYSQGVSRLHASIKIVGQRVTVMDLGSSNGTRVNGQKIIPHVDYPLSHGDIVSLGKLKFQILIDH</sequence>
<feature type="domain" description="FHA" evidence="1">
    <location>
        <begin position="88"/>
        <end position="147"/>
    </location>
</feature>
<evidence type="ECO:0000313" key="2">
    <source>
        <dbReference type="EMBL" id="GAP14610.1"/>
    </source>
</evidence>
<gene>
    <name evidence="2" type="ORF">LARV_02383</name>
</gene>
<dbReference type="STRING" id="360412.LARV_02383"/>
<dbReference type="InterPro" id="IPR000253">
    <property type="entry name" value="FHA_dom"/>
</dbReference>
<name>A0A0S7BK73_9CHLR</name>
<organism evidence="2">
    <name type="scientific">Longilinea arvoryzae</name>
    <dbReference type="NCBI Taxonomy" id="360412"/>
    <lineage>
        <taxon>Bacteria</taxon>
        <taxon>Bacillati</taxon>
        <taxon>Chloroflexota</taxon>
        <taxon>Anaerolineae</taxon>
        <taxon>Anaerolineales</taxon>
        <taxon>Anaerolineaceae</taxon>
        <taxon>Longilinea</taxon>
    </lineage>
</organism>
<dbReference type="OrthoDB" id="9815925at2"/>